<dbReference type="OrthoDB" id="2594539at2"/>
<protein>
    <submittedName>
        <fullName evidence="2">Uncharacterized protein</fullName>
    </submittedName>
</protein>
<comment type="caution">
    <text evidence="2">The sequence shown here is derived from an EMBL/GenBank/DDBJ whole genome shotgun (WGS) entry which is preliminary data.</text>
</comment>
<name>H0QX68_9ACTN</name>
<dbReference type="EMBL" id="BAEH01000032">
    <property type="protein sequence ID" value="GAB17419.1"/>
    <property type="molecule type" value="Genomic_DNA"/>
</dbReference>
<accession>H0QX68</accession>
<feature type="region of interest" description="Disordered" evidence="1">
    <location>
        <begin position="217"/>
        <end position="242"/>
    </location>
</feature>
<evidence type="ECO:0000313" key="2">
    <source>
        <dbReference type="EMBL" id="GAB17419.1"/>
    </source>
</evidence>
<gene>
    <name evidence="2" type="ORF">GOEFS_032_00150</name>
</gene>
<sequence length="242" mass="26644">MNHPADFCGVFSLRELRDQDSHGRDLEEILAGRRLTRVRRGWFATLGADPVVVGAIRAGGVVSCLTALKMYGIWVPEHPLRVHVRACASTMRSAPPRKFCTAVGGATPEGRAIDDLSTALLHAVKCVDDEGAVAVFDSVLNQKLMTEWDLASLFARSKRVQRLLPKCDGRAQSGIETFARVRLRAKHVKLDVQVFLPCVAGWVDILIGRRLVLELDGKQTPPRSSSRRTESATLPLLKADTR</sequence>
<dbReference type="RefSeq" id="WP_007316757.1">
    <property type="nucleotide sequence ID" value="NZ_BAEH01000032.1"/>
</dbReference>
<evidence type="ECO:0000256" key="1">
    <source>
        <dbReference type="SAM" id="MobiDB-lite"/>
    </source>
</evidence>
<reference evidence="2 3" key="1">
    <citation type="submission" date="2011-12" db="EMBL/GenBank/DDBJ databases">
        <title>Whole genome shotgun sequence of Gordonia effusa NBRC 100432.</title>
        <authorList>
            <person name="Yoshida I."/>
            <person name="Takarada H."/>
            <person name="Hosoyama A."/>
            <person name="Tsuchikane K."/>
            <person name="Katsumata H."/>
            <person name="Yamazaki S."/>
            <person name="Fujita N."/>
        </authorList>
    </citation>
    <scope>NUCLEOTIDE SEQUENCE [LARGE SCALE GENOMIC DNA]</scope>
    <source>
        <strain evidence="2 3">NBRC 100432</strain>
    </source>
</reference>
<dbReference type="STRING" id="1077974.GOEFS_032_00150"/>
<dbReference type="Proteomes" id="UP000035034">
    <property type="component" value="Unassembled WGS sequence"/>
</dbReference>
<dbReference type="eggNOG" id="COG2852">
    <property type="taxonomic scope" value="Bacteria"/>
</dbReference>
<keyword evidence="3" id="KW-1185">Reference proteome</keyword>
<evidence type="ECO:0000313" key="3">
    <source>
        <dbReference type="Proteomes" id="UP000035034"/>
    </source>
</evidence>
<dbReference type="AlphaFoldDB" id="H0QX68"/>
<proteinExistence type="predicted"/>
<organism evidence="2 3">
    <name type="scientific">Gordonia effusa NBRC 100432</name>
    <dbReference type="NCBI Taxonomy" id="1077974"/>
    <lineage>
        <taxon>Bacteria</taxon>
        <taxon>Bacillati</taxon>
        <taxon>Actinomycetota</taxon>
        <taxon>Actinomycetes</taxon>
        <taxon>Mycobacteriales</taxon>
        <taxon>Gordoniaceae</taxon>
        <taxon>Gordonia</taxon>
    </lineage>
</organism>